<protein>
    <recommendedName>
        <fullName evidence="1">NADH:flavin oxidoreductase/NADH oxidase N-terminal domain-containing protein</fullName>
    </recommendedName>
</protein>
<dbReference type="OrthoDB" id="276546at2759"/>
<dbReference type="PANTHER" id="PTHR22893">
    <property type="entry name" value="NADH OXIDOREDUCTASE-RELATED"/>
    <property type="match status" value="1"/>
</dbReference>
<organism evidence="2">
    <name type="scientific">Petromyces alliaceus</name>
    <name type="common">Aspergillus alliaceus</name>
    <dbReference type="NCBI Taxonomy" id="209559"/>
    <lineage>
        <taxon>Eukaryota</taxon>
        <taxon>Fungi</taxon>
        <taxon>Dikarya</taxon>
        <taxon>Ascomycota</taxon>
        <taxon>Pezizomycotina</taxon>
        <taxon>Eurotiomycetes</taxon>
        <taxon>Eurotiomycetidae</taxon>
        <taxon>Eurotiales</taxon>
        <taxon>Aspergillaceae</taxon>
        <taxon>Aspergillus</taxon>
        <taxon>Aspergillus subgen. Circumdati</taxon>
    </lineage>
</organism>
<dbReference type="Gene3D" id="3.20.20.70">
    <property type="entry name" value="Aldolase class I"/>
    <property type="match status" value="1"/>
</dbReference>
<feature type="domain" description="NADH:flavin oxidoreductase/NADH oxidase N-terminal" evidence="1">
    <location>
        <begin position="36"/>
        <end position="198"/>
    </location>
</feature>
<gene>
    <name evidence="2" type="ORF">BDV23DRAFT_171011</name>
</gene>
<dbReference type="Proteomes" id="UP000326877">
    <property type="component" value="Unassembled WGS sequence"/>
</dbReference>
<proteinExistence type="predicted"/>
<accession>A0A5N7CE95</accession>
<dbReference type="EMBL" id="ML735238">
    <property type="protein sequence ID" value="KAE8392269.1"/>
    <property type="molecule type" value="Genomic_DNA"/>
</dbReference>
<name>A0A5N7CE95_PETAA</name>
<dbReference type="PANTHER" id="PTHR22893:SF91">
    <property type="entry name" value="NADPH DEHYDROGENASE 2-RELATED"/>
    <property type="match status" value="1"/>
</dbReference>
<dbReference type="InterPro" id="IPR013785">
    <property type="entry name" value="Aldolase_TIM"/>
</dbReference>
<dbReference type="Pfam" id="PF00724">
    <property type="entry name" value="Oxidored_FMN"/>
    <property type="match status" value="1"/>
</dbReference>
<dbReference type="AlphaFoldDB" id="A0A5N7CE95"/>
<evidence type="ECO:0000313" key="2">
    <source>
        <dbReference type="EMBL" id="KAE8392269.1"/>
    </source>
</evidence>
<dbReference type="SUPFAM" id="SSF51395">
    <property type="entry name" value="FMN-linked oxidoreductases"/>
    <property type="match status" value="1"/>
</dbReference>
<reference evidence="2" key="1">
    <citation type="submission" date="2019-04" db="EMBL/GenBank/DDBJ databases">
        <title>Friends and foes A comparative genomics studyof 23 Aspergillus species from section Flavi.</title>
        <authorList>
            <consortium name="DOE Joint Genome Institute"/>
            <person name="Kjaerbolling I."/>
            <person name="Vesth T."/>
            <person name="Frisvad J.C."/>
            <person name="Nybo J.L."/>
            <person name="Theobald S."/>
            <person name="Kildgaard S."/>
            <person name="Isbrandt T."/>
            <person name="Kuo A."/>
            <person name="Sato A."/>
            <person name="Lyhne E.K."/>
            <person name="Kogle M.E."/>
            <person name="Wiebenga A."/>
            <person name="Kun R.S."/>
            <person name="Lubbers R.J."/>
            <person name="Makela M.R."/>
            <person name="Barry K."/>
            <person name="Chovatia M."/>
            <person name="Clum A."/>
            <person name="Daum C."/>
            <person name="Haridas S."/>
            <person name="He G."/>
            <person name="LaButti K."/>
            <person name="Lipzen A."/>
            <person name="Mondo S."/>
            <person name="Riley R."/>
            <person name="Salamov A."/>
            <person name="Simmons B.A."/>
            <person name="Magnuson J.K."/>
            <person name="Henrissat B."/>
            <person name="Mortensen U.H."/>
            <person name="Larsen T.O."/>
            <person name="Devries R.P."/>
            <person name="Grigoriev I.V."/>
            <person name="Machida M."/>
            <person name="Baker S.E."/>
            <person name="Andersen M.R."/>
        </authorList>
    </citation>
    <scope>NUCLEOTIDE SEQUENCE [LARGE SCALE GENOMIC DNA]</scope>
    <source>
        <strain evidence="2">IBT 14317</strain>
    </source>
</reference>
<sequence length="265" mass="29752">MPPLFEPLRVGNVTVNHRARASVPGNLIIAEATVISAIQAWKKITDAVHGKGSYIFCQLVAPGRVADTGTLRKEGGFEVSAPIPIPWKMIYDFMRDFAIAAKNAIAAGFEGVEVYGSNGYQVDQFLQDVRNWRTDQWGGSVENRARFGIEVSKALVEAVWCGTGFRISPWNTWQGMKMADPVPQFPYLVRQLNIDTWGRKTPVLIVGGYKPENVLHAIQHEYKDHNIAHGIPLQEYDRDTFYTPMQCHGYADYPFSSEFQACLKN</sequence>
<dbReference type="InterPro" id="IPR045247">
    <property type="entry name" value="Oye-like"/>
</dbReference>
<dbReference type="GO" id="GO:0003959">
    <property type="term" value="F:NADPH dehydrogenase activity"/>
    <property type="evidence" value="ECO:0007669"/>
    <property type="project" value="TreeGrafter"/>
</dbReference>
<dbReference type="InterPro" id="IPR001155">
    <property type="entry name" value="OxRdtase_FMN_N"/>
</dbReference>
<evidence type="ECO:0000259" key="1">
    <source>
        <dbReference type="Pfam" id="PF00724"/>
    </source>
</evidence>
<dbReference type="GO" id="GO:0010181">
    <property type="term" value="F:FMN binding"/>
    <property type="evidence" value="ECO:0007669"/>
    <property type="project" value="InterPro"/>
</dbReference>